<keyword evidence="3" id="KW-0808">Transferase</keyword>
<dbReference type="GO" id="GO:0005737">
    <property type="term" value="C:cytoplasm"/>
    <property type="evidence" value="ECO:0007669"/>
    <property type="project" value="TreeGrafter"/>
</dbReference>
<dbReference type="EMBL" id="SEOQ01000204">
    <property type="protein sequence ID" value="TFY66975.1"/>
    <property type="molecule type" value="Genomic_DNA"/>
</dbReference>
<dbReference type="Gene3D" id="3.40.47.10">
    <property type="match status" value="1"/>
</dbReference>
<dbReference type="InterPro" id="IPR036736">
    <property type="entry name" value="ACP-like_sf"/>
</dbReference>
<dbReference type="Proteomes" id="UP000298327">
    <property type="component" value="Unassembled WGS sequence"/>
</dbReference>
<name>A0A4Y9YXA9_9AGAM</name>
<comment type="caution">
    <text evidence="7">The sequence shown here is derived from an EMBL/GenBank/DDBJ whole genome shotgun (WGS) entry which is preliminary data.</text>
</comment>
<accession>A0A4Y9YXA9</accession>
<evidence type="ECO:0000256" key="4">
    <source>
        <dbReference type="SAM" id="MobiDB-lite"/>
    </source>
</evidence>
<dbReference type="InterPro" id="IPR009081">
    <property type="entry name" value="PP-bd_ACP"/>
</dbReference>
<dbReference type="InterPro" id="IPR045851">
    <property type="entry name" value="AMP-bd_C_sf"/>
</dbReference>
<evidence type="ECO:0000313" key="7">
    <source>
        <dbReference type="EMBL" id="TFY66975.1"/>
    </source>
</evidence>
<dbReference type="PROSITE" id="PS50075">
    <property type="entry name" value="CARRIER"/>
    <property type="match status" value="1"/>
</dbReference>
<dbReference type="GO" id="GO:0005886">
    <property type="term" value="C:plasma membrane"/>
    <property type="evidence" value="ECO:0007669"/>
    <property type="project" value="TreeGrafter"/>
</dbReference>
<dbReference type="Pfam" id="PF00501">
    <property type="entry name" value="AMP-binding"/>
    <property type="match status" value="1"/>
</dbReference>
<evidence type="ECO:0000256" key="2">
    <source>
        <dbReference type="ARBA" id="ARBA00022553"/>
    </source>
</evidence>
<dbReference type="OrthoDB" id="5334845at2759"/>
<dbReference type="Pfam" id="PF00109">
    <property type="entry name" value="ketoacyl-synt"/>
    <property type="match status" value="1"/>
</dbReference>
<protein>
    <submittedName>
        <fullName evidence="7">Uncharacterized protein</fullName>
    </submittedName>
</protein>
<dbReference type="SUPFAM" id="SSF47336">
    <property type="entry name" value="ACP-like"/>
    <property type="match status" value="1"/>
</dbReference>
<keyword evidence="1" id="KW-0596">Phosphopantetheine</keyword>
<keyword evidence="2" id="KW-0597">Phosphoprotein</keyword>
<dbReference type="Gene3D" id="1.10.1200.10">
    <property type="entry name" value="ACP-like"/>
    <property type="match status" value="1"/>
</dbReference>
<dbReference type="InterPro" id="IPR016039">
    <property type="entry name" value="Thiolase-like"/>
</dbReference>
<dbReference type="PROSITE" id="PS52004">
    <property type="entry name" value="KS3_2"/>
    <property type="match status" value="1"/>
</dbReference>
<dbReference type="SUPFAM" id="SSF53901">
    <property type="entry name" value="Thiolase-like"/>
    <property type="match status" value="1"/>
</dbReference>
<dbReference type="PANTHER" id="PTHR43775:SF37">
    <property type="entry name" value="SI:DKEY-61P9.11"/>
    <property type="match status" value="1"/>
</dbReference>
<dbReference type="PANTHER" id="PTHR43775">
    <property type="entry name" value="FATTY ACID SYNTHASE"/>
    <property type="match status" value="1"/>
</dbReference>
<evidence type="ECO:0000313" key="8">
    <source>
        <dbReference type="Proteomes" id="UP000298327"/>
    </source>
</evidence>
<dbReference type="STRING" id="205917.A0A4Y9YXA9"/>
<dbReference type="InterPro" id="IPR042099">
    <property type="entry name" value="ANL_N_sf"/>
</dbReference>
<dbReference type="Pfam" id="PF00550">
    <property type="entry name" value="PP-binding"/>
    <property type="match status" value="1"/>
</dbReference>
<dbReference type="GO" id="GO:0006633">
    <property type="term" value="P:fatty acid biosynthetic process"/>
    <property type="evidence" value="ECO:0007669"/>
    <property type="project" value="TreeGrafter"/>
</dbReference>
<evidence type="ECO:0000259" key="5">
    <source>
        <dbReference type="PROSITE" id="PS50075"/>
    </source>
</evidence>
<dbReference type="SUPFAM" id="SSF56801">
    <property type="entry name" value="Acetyl-CoA synthetase-like"/>
    <property type="match status" value="1"/>
</dbReference>
<dbReference type="Gene3D" id="3.40.50.12780">
    <property type="entry name" value="N-terminal domain of ligase-like"/>
    <property type="match status" value="1"/>
</dbReference>
<proteinExistence type="predicted"/>
<reference evidence="7 8" key="1">
    <citation type="submission" date="2019-02" db="EMBL/GenBank/DDBJ databases">
        <title>Genome sequencing of the rare red list fungi Dentipellis fragilis.</title>
        <authorList>
            <person name="Buettner E."/>
            <person name="Kellner H."/>
        </authorList>
    </citation>
    <scope>NUCLEOTIDE SEQUENCE [LARGE SCALE GENOMIC DNA]</scope>
    <source>
        <strain evidence="7 8">DSM 105465</strain>
    </source>
</reference>
<feature type="domain" description="Ketosynthase family 3 (KS3)" evidence="6">
    <location>
        <begin position="816"/>
        <end position="1019"/>
    </location>
</feature>
<dbReference type="Gene3D" id="3.30.300.30">
    <property type="match status" value="1"/>
</dbReference>
<organism evidence="7 8">
    <name type="scientific">Dentipellis fragilis</name>
    <dbReference type="NCBI Taxonomy" id="205917"/>
    <lineage>
        <taxon>Eukaryota</taxon>
        <taxon>Fungi</taxon>
        <taxon>Dikarya</taxon>
        <taxon>Basidiomycota</taxon>
        <taxon>Agaricomycotina</taxon>
        <taxon>Agaricomycetes</taxon>
        <taxon>Russulales</taxon>
        <taxon>Hericiaceae</taxon>
        <taxon>Dentipellis</taxon>
    </lineage>
</organism>
<dbReference type="AlphaFoldDB" id="A0A4Y9YXA9"/>
<dbReference type="Pfam" id="PF23562">
    <property type="entry name" value="AMP-binding_C_3"/>
    <property type="match status" value="1"/>
</dbReference>
<dbReference type="GO" id="GO:0004312">
    <property type="term" value="F:fatty acid synthase activity"/>
    <property type="evidence" value="ECO:0007669"/>
    <property type="project" value="TreeGrafter"/>
</dbReference>
<dbReference type="InterPro" id="IPR000873">
    <property type="entry name" value="AMP-dep_synth/lig_dom"/>
</dbReference>
<keyword evidence="8" id="KW-1185">Reference proteome</keyword>
<evidence type="ECO:0000259" key="6">
    <source>
        <dbReference type="PROSITE" id="PS52004"/>
    </source>
</evidence>
<feature type="domain" description="Carrier" evidence="5">
    <location>
        <begin position="714"/>
        <end position="789"/>
    </location>
</feature>
<evidence type="ECO:0000256" key="3">
    <source>
        <dbReference type="ARBA" id="ARBA00022679"/>
    </source>
</evidence>
<dbReference type="SMART" id="SM00825">
    <property type="entry name" value="PKS_KS"/>
    <property type="match status" value="1"/>
</dbReference>
<dbReference type="InterPro" id="IPR014030">
    <property type="entry name" value="Ketoacyl_synth_N"/>
</dbReference>
<evidence type="ECO:0000256" key="1">
    <source>
        <dbReference type="ARBA" id="ARBA00022450"/>
    </source>
</evidence>
<feature type="region of interest" description="Disordered" evidence="4">
    <location>
        <begin position="1000"/>
        <end position="1019"/>
    </location>
</feature>
<gene>
    <name evidence="7" type="ORF">EVG20_g4117</name>
</gene>
<sequence length="1019" mass="110982">MHHHRRRLFEDSSHYIGLYLLPQTYGFQDLRYSRYTEAIEGTWYLTVVADPSRRITGFCAVPTTDEMNLLMGIFSRLCTSDMTLVMCWTTVLRCMLQMVTGISEVYPAHMIISCIAMPSAPGADGKLPKSSNTLPDLRPSKPIPACSSTQATCVNACALSAIEAIDVEVPKAFVAPDPCSPPFAQQSPCSFDPAVVLESVDDMHPVQLQRGPLALGGHGCSRTSGCVFRFCAAASHSRFLIHVRRLPLPPITIIEDLVPDLQIHSAFHIINACNSWVTATEGRKLTSTSRAPPKPSTHTVTMFTSSAVDAAGLKCVAYTHSMLLRAVQRMLTCMGGDGYIAKPKRHLGWLPLGHAFELNAGLLSNAMGTGGVYVFFDPEMSSPGDSASLPISRLLLSALAFHEPIHSFAAVPAIMASIIDELAPSELRLLQDLHSLTVGGAAGTSELFEWGRKNGIKYFDMVGMTEAAGPTCARNALEKKEGMTIMRPGLMGVLVKDQEDEDYGELVLIGTHLPTSYEFKIGKAYSYDAESGATTYRTGDLYRLGPDFTGIVLLEGEPIPPFDERLPVLSDIQFFSRIDDLVVLSSGLKVNAADVERVLDSHPEVSYSAIVGNEKSDALVALIQPKPSLTHAAIVEVVLRVNHLLPFEKKIQRHNVIVVDSLPITSKGTLHRKKLKHMIHKSGGAWPFKQAQNYTPVADNSSAPMSNSLSTIPSDVRQRMEILVADILSMPLEEIQDPSLSLLDVHISSFASIRLAKAIQDTFGCRLKRADLFGARSVDDLCRLLFPDTAHPSAPTSTHPLSPEAPSSTAVERNNSADLVITGASCRFPNGIDSLDDFWAALLSPKEYVAHVAGPPPPSRWASDPSRPFLPMAWLDDPSLDCAASFSSFFSLPLHEVVEIPPSVRLCMQMGYRALEDAGIAPKSLNGKCWGVFTSVNDSGWEERRLGELDYEEYGRTMASRSDENAAGRVAYFLNLTGPAMEIRTACSSSAVAIHQGKFPNISHGAPPSETGIRQRAWR</sequence>
<dbReference type="InterPro" id="IPR020841">
    <property type="entry name" value="PKS_Beta-ketoAc_synthase_dom"/>
</dbReference>
<dbReference type="InterPro" id="IPR050091">
    <property type="entry name" value="PKS_NRPS_Biosynth_Enz"/>
</dbReference>